<dbReference type="NCBIfam" id="TIGR01065">
    <property type="entry name" value="hlyIII"/>
    <property type="match status" value="1"/>
</dbReference>
<dbReference type="GO" id="GO:0005886">
    <property type="term" value="C:plasma membrane"/>
    <property type="evidence" value="ECO:0007669"/>
    <property type="project" value="UniProtKB-SubCell"/>
</dbReference>
<evidence type="ECO:0000313" key="7">
    <source>
        <dbReference type="EMBL" id="KKN94172.1"/>
    </source>
</evidence>
<evidence type="ECO:0008006" key="8">
    <source>
        <dbReference type="Google" id="ProtNLM"/>
    </source>
</evidence>
<gene>
    <name evidence="7" type="ORF">LCGC14_0189960</name>
</gene>
<keyword evidence="4 6" id="KW-1133">Transmembrane helix</keyword>
<feature type="transmembrane region" description="Helical" evidence="6">
    <location>
        <begin position="44"/>
        <end position="65"/>
    </location>
</feature>
<dbReference type="Pfam" id="PF03006">
    <property type="entry name" value="HlyIII"/>
    <property type="match status" value="1"/>
</dbReference>
<comment type="caution">
    <text evidence="7">The sequence shown here is derived from an EMBL/GenBank/DDBJ whole genome shotgun (WGS) entry which is preliminary data.</text>
</comment>
<feature type="transmembrane region" description="Helical" evidence="6">
    <location>
        <begin position="162"/>
        <end position="182"/>
    </location>
</feature>
<dbReference type="InterPro" id="IPR004254">
    <property type="entry name" value="AdipoR/HlyIII-related"/>
</dbReference>
<dbReference type="EMBL" id="LAZR01000080">
    <property type="protein sequence ID" value="KKN94172.1"/>
    <property type="molecule type" value="Genomic_DNA"/>
</dbReference>
<sequence>MAKRQSEDLKHLATVTSNENNITRLFIPAQESNIQIQQELVNSIVHGFGIIFGIVGIPILIAFAIKSDNTPGVIGAAIYGFCFLQLFTFSTLYHGFQHPGAKRVFEILDHISIYFLIAGTYTPFLLIYMNNAFGITLLSILWGLTALGIVFKIFFTGKWNIISTLVYIAMGCIMLVGGRTFFETIPSTVLTMILIGGGLYLLGVIFYLWEKYPFNHAVWHFFVLAAAVCHYVGILLAV</sequence>
<evidence type="ECO:0000256" key="1">
    <source>
        <dbReference type="ARBA" id="ARBA00004651"/>
    </source>
</evidence>
<keyword evidence="5 6" id="KW-0472">Membrane</keyword>
<evidence type="ECO:0000256" key="6">
    <source>
        <dbReference type="SAM" id="Phobius"/>
    </source>
</evidence>
<evidence type="ECO:0000256" key="4">
    <source>
        <dbReference type="ARBA" id="ARBA00022989"/>
    </source>
</evidence>
<name>A0A0F9V390_9ZZZZ</name>
<keyword evidence="3 6" id="KW-0812">Transmembrane</keyword>
<proteinExistence type="predicted"/>
<feature type="transmembrane region" description="Helical" evidence="6">
    <location>
        <begin position="77"/>
        <end position="96"/>
    </location>
</feature>
<evidence type="ECO:0000256" key="5">
    <source>
        <dbReference type="ARBA" id="ARBA00023136"/>
    </source>
</evidence>
<dbReference type="GO" id="GO:0140911">
    <property type="term" value="F:pore-forming activity"/>
    <property type="evidence" value="ECO:0007669"/>
    <property type="project" value="InterPro"/>
</dbReference>
<accession>A0A0F9V390</accession>
<feature type="transmembrane region" description="Helical" evidence="6">
    <location>
        <begin position="108"/>
        <end position="129"/>
    </location>
</feature>
<feature type="transmembrane region" description="Helical" evidence="6">
    <location>
        <begin position="135"/>
        <end position="155"/>
    </location>
</feature>
<evidence type="ECO:0000256" key="2">
    <source>
        <dbReference type="ARBA" id="ARBA00022475"/>
    </source>
</evidence>
<dbReference type="PANTHER" id="PTHR20855">
    <property type="entry name" value="ADIPOR/PROGESTIN RECEPTOR-RELATED"/>
    <property type="match status" value="1"/>
</dbReference>
<dbReference type="InterPro" id="IPR005744">
    <property type="entry name" value="Hy-lIII"/>
</dbReference>
<keyword evidence="2" id="KW-1003">Cell membrane</keyword>
<evidence type="ECO:0000256" key="3">
    <source>
        <dbReference type="ARBA" id="ARBA00022692"/>
    </source>
</evidence>
<comment type="subcellular location">
    <subcellularLocation>
        <location evidence="1">Cell membrane</location>
        <topology evidence="1">Multi-pass membrane protein</topology>
    </subcellularLocation>
</comment>
<dbReference type="PANTHER" id="PTHR20855:SF3">
    <property type="entry name" value="LD03007P"/>
    <property type="match status" value="1"/>
</dbReference>
<organism evidence="7">
    <name type="scientific">marine sediment metagenome</name>
    <dbReference type="NCBI Taxonomy" id="412755"/>
    <lineage>
        <taxon>unclassified sequences</taxon>
        <taxon>metagenomes</taxon>
        <taxon>ecological metagenomes</taxon>
    </lineage>
</organism>
<feature type="transmembrane region" description="Helical" evidence="6">
    <location>
        <begin position="218"/>
        <end position="237"/>
    </location>
</feature>
<reference evidence="7" key="1">
    <citation type="journal article" date="2015" name="Nature">
        <title>Complex archaea that bridge the gap between prokaryotes and eukaryotes.</title>
        <authorList>
            <person name="Spang A."/>
            <person name="Saw J.H."/>
            <person name="Jorgensen S.L."/>
            <person name="Zaremba-Niedzwiedzka K."/>
            <person name="Martijn J."/>
            <person name="Lind A.E."/>
            <person name="van Eijk R."/>
            <person name="Schleper C."/>
            <person name="Guy L."/>
            <person name="Ettema T.J."/>
        </authorList>
    </citation>
    <scope>NUCLEOTIDE SEQUENCE</scope>
</reference>
<dbReference type="AlphaFoldDB" id="A0A0F9V390"/>
<feature type="transmembrane region" description="Helical" evidence="6">
    <location>
        <begin position="188"/>
        <end position="209"/>
    </location>
</feature>
<protein>
    <recommendedName>
        <fullName evidence="8">Hemolysin III family channel protein</fullName>
    </recommendedName>
</protein>